<dbReference type="AlphaFoldDB" id="A0AAW2FFL4"/>
<name>A0AAW2FFL4_9HYME</name>
<protein>
    <submittedName>
        <fullName evidence="1">Uncharacterized protein</fullName>
    </submittedName>
</protein>
<dbReference type="Proteomes" id="UP001430953">
    <property type="component" value="Unassembled WGS sequence"/>
</dbReference>
<comment type="caution">
    <text evidence="1">The sequence shown here is derived from an EMBL/GenBank/DDBJ whole genome shotgun (WGS) entry which is preliminary data.</text>
</comment>
<keyword evidence="2" id="KW-1185">Reference proteome</keyword>
<gene>
    <name evidence="1" type="ORF">PUN28_012478</name>
</gene>
<evidence type="ECO:0000313" key="2">
    <source>
        <dbReference type="Proteomes" id="UP001430953"/>
    </source>
</evidence>
<evidence type="ECO:0000313" key="1">
    <source>
        <dbReference type="EMBL" id="KAL0113339.1"/>
    </source>
</evidence>
<organism evidence="1 2">
    <name type="scientific">Cardiocondyla obscurior</name>
    <dbReference type="NCBI Taxonomy" id="286306"/>
    <lineage>
        <taxon>Eukaryota</taxon>
        <taxon>Metazoa</taxon>
        <taxon>Ecdysozoa</taxon>
        <taxon>Arthropoda</taxon>
        <taxon>Hexapoda</taxon>
        <taxon>Insecta</taxon>
        <taxon>Pterygota</taxon>
        <taxon>Neoptera</taxon>
        <taxon>Endopterygota</taxon>
        <taxon>Hymenoptera</taxon>
        <taxon>Apocrita</taxon>
        <taxon>Aculeata</taxon>
        <taxon>Formicoidea</taxon>
        <taxon>Formicidae</taxon>
        <taxon>Myrmicinae</taxon>
        <taxon>Cardiocondyla</taxon>
    </lineage>
</organism>
<proteinExistence type="predicted"/>
<sequence>MLYVVITSWRVAISESSRVNGAFTATISASDCGCRDAISASPQLKDDPCCPSTRCLASKILPGRPRS</sequence>
<accession>A0AAW2FFL4</accession>
<reference evidence="1 2" key="1">
    <citation type="submission" date="2023-03" db="EMBL/GenBank/DDBJ databases">
        <title>High recombination rates correlate with genetic variation in Cardiocondyla obscurior ants.</title>
        <authorList>
            <person name="Errbii M."/>
        </authorList>
    </citation>
    <scope>NUCLEOTIDE SEQUENCE [LARGE SCALE GENOMIC DNA]</scope>
    <source>
        <strain evidence="1">Alpha-2009</strain>
        <tissue evidence="1">Whole body</tissue>
    </source>
</reference>
<dbReference type="EMBL" id="JADYXP020000012">
    <property type="protein sequence ID" value="KAL0113339.1"/>
    <property type="molecule type" value="Genomic_DNA"/>
</dbReference>